<dbReference type="GO" id="GO:0090729">
    <property type="term" value="F:toxin activity"/>
    <property type="evidence" value="ECO:0007669"/>
    <property type="project" value="UniProtKB-KW"/>
</dbReference>
<dbReference type="InterPro" id="IPR001574">
    <property type="entry name" value="Ribosome_inactivat_prot"/>
</dbReference>
<dbReference type="SUPFAM" id="SSF56371">
    <property type="entry name" value="Ribosome inactivating proteins (RIP)"/>
    <property type="match status" value="1"/>
</dbReference>
<comment type="catalytic activity">
    <reaction evidence="1">
        <text>Endohydrolysis of the N-glycosidic bond at one specific adenosine on the 28S rRNA.</text>
        <dbReference type="EC" id="3.2.2.22"/>
    </reaction>
</comment>
<keyword evidence="1" id="KW-0652">Protein synthesis inhibitor</keyword>
<evidence type="ECO:0000313" key="4">
    <source>
        <dbReference type="EnsemblPlants" id="ORUFI04G15910.1"/>
    </source>
</evidence>
<dbReference type="GO" id="GO:0030598">
    <property type="term" value="F:rRNA N-glycosylase activity"/>
    <property type="evidence" value="ECO:0007669"/>
    <property type="project" value="UniProtKB-EC"/>
</dbReference>
<dbReference type="GO" id="GO:0017148">
    <property type="term" value="P:negative regulation of translation"/>
    <property type="evidence" value="ECO:0007669"/>
    <property type="project" value="UniProtKB-KW"/>
</dbReference>
<evidence type="ECO:0000259" key="3">
    <source>
        <dbReference type="Pfam" id="PF20241"/>
    </source>
</evidence>
<proteinExistence type="inferred from homology"/>
<evidence type="ECO:0000313" key="5">
    <source>
        <dbReference type="Proteomes" id="UP000008022"/>
    </source>
</evidence>
<reference evidence="4" key="2">
    <citation type="submission" date="2015-06" db="UniProtKB">
        <authorList>
            <consortium name="EnsemblPlants"/>
        </authorList>
    </citation>
    <scope>IDENTIFICATION</scope>
</reference>
<feature type="region of interest" description="Disordered" evidence="2">
    <location>
        <begin position="235"/>
        <end position="266"/>
    </location>
</feature>
<evidence type="ECO:0000256" key="1">
    <source>
        <dbReference type="RuleBase" id="RU004915"/>
    </source>
</evidence>
<dbReference type="InterPro" id="IPR046533">
    <property type="entry name" value="DUF6598"/>
</dbReference>
<organism evidence="4 5">
    <name type="scientific">Oryza rufipogon</name>
    <name type="common">Brownbeard rice</name>
    <name type="synonym">Asian wild rice</name>
    <dbReference type="NCBI Taxonomy" id="4529"/>
    <lineage>
        <taxon>Eukaryota</taxon>
        <taxon>Viridiplantae</taxon>
        <taxon>Streptophyta</taxon>
        <taxon>Embryophyta</taxon>
        <taxon>Tracheophyta</taxon>
        <taxon>Spermatophyta</taxon>
        <taxon>Magnoliopsida</taxon>
        <taxon>Liliopsida</taxon>
        <taxon>Poales</taxon>
        <taxon>Poaceae</taxon>
        <taxon>BOP clade</taxon>
        <taxon>Oryzoideae</taxon>
        <taxon>Oryzeae</taxon>
        <taxon>Oryzinae</taxon>
        <taxon>Oryza</taxon>
    </lineage>
</organism>
<dbReference type="PANTHER" id="PTHR33065">
    <property type="entry name" value="OS07G0486400 PROTEIN"/>
    <property type="match status" value="1"/>
</dbReference>
<dbReference type="Gene3D" id="3.40.420.10">
    <property type="entry name" value="Ricin (A subunit), domain 1"/>
    <property type="match status" value="1"/>
</dbReference>
<dbReference type="PANTHER" id="PTHR33065:SF95">
    <property type="entry name" value="OS07G0646300 PROTEIN"/>
    <property type="match status" value="1"/>
</dbReference>
<name>A0A0E0P9Z2_ORYRU</name>
<accession>A0A0E0P9Z2</accession>
<dbReference type="InterPro" id="IPR016138">
    <property type="entry name" value="Ribosome_inactivat_prot_sub1"/>
</dbReference>
<evidence type="ECO:0000256" key="2">
    <source>
        <dbReference type="SAM" id="MobiDB-lite"/>
    </source>
</evidence>
<keyword evidence="1" id="KW-0800">Toxin</keyword>
<keyword evidence="1" id="KW-0611">Plant defense</keyword>
<comment type="similarity">
    <text evidence="1">Belongs to the ribosome-inactivating protein family.</text>
</comment>
<feature type="domain" description="DUF6598" evidence="3">
    <location>
        <begin position="552"/>
        <end position="602"/>
    </location>
</feature>
<dbReference type="InterPro" id="IPR036041">
    <property type="entry name" value="Ribosome-inact_prot_sf"/>
</dbReference>
<dbReference type="STRING" id="4529.A0A0E0P9Z2"/>
<dbReference type="AlphaFoldDB" id="A0A0E0P9Z2"/>
<dbReference type="EnsemblPlants" id="ORUFI04G15910.1">
    <property type="protein sequence ID" value="ORUFI04G15910.1"/>
    <property type="gene ID" value="ORUFI04G15910"/>
</dbReference>
<feature type="compositionally biased region" description="Basic and acidic residues" evidence="2">
    <location>
        <begin position="242"/>
        <end position="253"/>
    </location>
</feature>
<keyword evidence="5" id="KW-1185">Reference proteome</keyword>
<dbReference type="Gramene" id="ORUFI04G15910.1">
    <property type="protein sequence ID" value="ORUFI04G15910.1"/>
    <property type="gene ID" value="ORUFI04G15910"/>
</dbReference>
<dbReference type="GO" id="GO:0006952">
    <property type="term" value="P:defense response"/>
    <property type="evidence" value="ECO:0007669"/>
    <property type="project" value="UniProtKB-KW"/>
</dbReference>
<dbReference type="Pfam" id="PF20241">
    <property type="entry name" value="DUF6598"/>
    <property type="match status" value="1"/>
</dbReference>
<reference evidence="5" key="1">
    <citation type="submission" date="2013-06" db="EMBL/GenBank/DDBJ databases">
        <authorList>
            <person name="Zhao Q."/>
        </authorList>
    </citation>
    <scope>NUCLEOTIDE SEQUENCE</scope>
    <source>
        <strain evidence="5">cv. W1943</strain>
    </source>
</reference>
<keyword evidence="1" id="KW-0378">Hydrolase</keyword>
<dbReference type="Proteomes" id="UP000008022">
    <property type="component" value="Unassembled WGS sequence"/>
</dbReference>
<dbReference type="HOGENOM" id="CLU_432385_0_0_1"/>
<sequence length="633" mass="71885">MGRSRPSPPPPHASEIRNRGLTSKHVTTICLDGTDKEALASYLSGIEEGRNLYLRGWKARDCVFELNHDQHENFTLDPKCIRLKTGLNYNKLVFGGVENTPTGLWPVRKAFDNFWRHAGGENINISEDVAIFAVIISEAARLRPVHDYIKDSFLSENPGLSKLGKHPSNPMYVKKYKKISAHIMENVDLMKQGLEPKPFKHEKLVIDSMESALSIVRILFRDAFNSGLFEHEKPPKPIFENTLDRQEARDIDSKSIGPSSNGSDDEKVNWKALKDVIYKECFIHSGLKILSILSDVRLHPHERWNICQKVGSRAAILQNLVNPIEVFVDDECAGKPAPQVPKSSKPSIMKLRQATSRNLKREIELLMENPQRNFPLTNFCLDPSKLIKSSTMVSPVIYAQRRLSYLMNGMGRQQALGDAMQAWRRPTTFNFLDAALPSLGMEIESEEAIEGASNFQLELKRRGMFSSALLYARRRLPSESQLPCSSPSLMHQASAALFKRISIYGLHEVSVSVTIWHVIFVVARLEAMMLSHPTKDCYMRDGTCIWHPANSMLQIFSVKLAKTPVVDGSIELYGYIAVRDLQDPLLNYIVKIGRDDPIIVEQVCFHALYNYFKLLYLFHIIRSNLQHAWNKCD</sequence>
<protein>
    <recommendedName>
        <fullName evidence="3">DUF6598 domain-containing protein</fullName>
    </recommendedName>
</protein>
<dbReference type="Pfam" id="PF00161">
    <property type="entry name" value="RIP"/>
    <property type="match status" value="1"/>
</dbReference>